<dbReference type="PRINTS" id="PR00111">
    <property type="entry name" value="ABHYDROLASE"/>
</dbReference>
<organism evidence="3 4">
    <name type="scientific">Lithohypha guttulata</name>
    <dbReference type="NCBI Taxonomy" id="1690604"/>
    <lineage>
        <taxon>Eukaryota</taxon>
        <taxon>Fungi</taxon>
        <taxon>Dikarya</taxon>
        <taxon>Ascomycota</taxon>
        <taxon>Pezizomycotina</taxon>
        <taxon>Eurotiomycetes</taxon>
        <taxon>Chaetothyriomycetidae</taxon>
        <taxon>Chaetothyriales</taxon>
        <taxon>Trichomeriaceae</taxon>
        <taxon>Lithohypha</taxon>
    </lineage>
</organism>
<evidence type="ECO:0000313" key="4">
    <source>
        <dbReference type="Proteomes" id="UP001345013"/>
    </source>
</evidence>
<dbReference type="Gene3D" id="3.40.50.1820">
    <property type="entry name" value="alpha/beta hydrolase"/>
    <property type="match status" value="1"/>
</dbReference>
<dbReference type="Proteomes" id="UP001345013">
    <property type="component" value="Unassembled WGS sequence"/>
</dbReference>
<protein>
    <recommendedName>
        <fullName evidence="2">AB hydrolase-1 domain-containing protein</fullName>
    </recommendedName>
</protein>
<dbReference type="InterPro" id="IPR029058">
    <property type="entry name" value="AB_hydrolase_fold"/>
</dbReference>
<dbReference type="PANTHER" id="PTHR42977:SF3">
    <property type="entry name" value="AB HYDROLASE-1 DOMAIN-CONTAINING PROTEIN"/>
    <property type="match status" value="1"/>
</dbReference>
<keyword evidence="4" id="KW-1185">Reference proteome</keyword>
<dbReference type="SUPFAM" id="SSF53474">
    <property type="entry name" value="alpha/beta-Hydrolases"/>
    <property type="match status" value="1"/>
</dbReference>
<comment type="caution">
    <text evidence="3">The sequence shown here is derived from an EMBL/GenBank/DDBJ whole genome shotgun (WGS) entry which is preliminary data.</text>
</comment>
<dbReference type="PANTHER" id="PTHR42977">
    <property type="entry name" value="HYDROLASE-RELATED"/>
    <property type="match status" value="1"/>
</dbReference>
<evidence type="ECO:0000259" key="2">
    <source>
        <dbReference type="Pfam" id="PF00561"/>
    </source>
</evidence>
<dbReference type="InterPro" id="IPR000073">
    <property type="entry name" value="AB_hydrolase_1"/>
</dbReference>
<accession>A0ABR0JVR7</accession>
<evidence type="ECO:0000256" key="1">
    <source>
        <dbReference type="ARBA" id="ARBA00022801"/>
    </source>
</evidence>
<dbReference type="PRINTS" id="PR00412">
    <property type="entry name" value="EPOXHYDRLASE"/>
</dbReference>
<feature type="domain" description="AB hydrolase-1" evidence="2">
    <location>
        <begin position="29"/>
        <end position="276"/>
    </location>
</feature>
<dbReference type="EMBL" id="JAVRRG010000246">
    <property type="protein sequence ID" value="KAK5075786.1"/>
    <property type="molecule type" value="Genomic_DNA"/>
</dbReference>
<evidence type="ECO:0000313" key="3">
    <source>
        <dbReference type="EMBL" id="KAK5075786.1"/>
    </source>
</evidence>
<name>A0ABR0JVR7_9EURO</name>
<gene>
    <name evidence="3" type="ORF">LTR24_009877</name>
</gene>
<dbReference type="InterPro" id="IPR051340">
    <property type="entry name" value="Haloalkane_dehalogenase"/>
</dbReference>
<sequence>MKVTTAWTSLPNGIRIFSRTAGPTDGQNILLLHGYPSSSHQFRNLIPLLAAQGYRVTAPDLPGFGFTEIPPTLHYEYTFASMATSVASFLDVAGIDELLAIYVFDYGAPTGFRLALERPNRIKSIISQNGNAYEEGLLPFWDLLRKLWAAAPGSAEEQGLRQAIADFILTHEATKNQYVGGEPQPDTIDPLSWTLDYALLQRPGQREIQVDLFKDYVTNVALYPQFQDYLRTSQVPLLAVWGKNDPIFGHAEAFKKDLPNAEVELWDGGHFLVESHTQQIGDRILRFLRENGLVQGR</sequence>
<reference evidence="3 4" key="1">
    <citation type="submission" date="2023-08" db="EMBL/GenBank/DDBJ databases">
        <title>Black Yeasts Isolated from many extreme environments.</title>
        <authorList>
            <person name="Coleine C."/>
            <person name="Stajich J.E."/>
            <person name="Selbmann L."/>
        </authorList>
    </citation>
    <scope>NUCLEOTIDE SEQUENCE [LARGE SCALE GENOMIC DNA]</scope>
    <source>
        <strain evidence="3 4">CCFEE 5885</strain>
    </source>
</reference>
<dbReference type="InterPro" id="IPR000639">
    <property type="entry name" value="Epox_hydrolase-like"/>
</dbReference>
<keyword evidence="1" id="KW-0378">Hydrolase</keyword>
<proteinExistence type="predicted"/>
<dbReference type="Pfam" id="PF00561">
    <property type="entry name" value="Abhydrolase_1"/>
    <property type="match status" value="1"/>
</dbReference>